<dbReference type="RefSeq" id="WP_151621337.1">
    <property type="nucleotide sequence ID" value="NZ_WBXO01000011.1"/>
</dbReference>
<dbReference type="Pfam" id="PF01947">
    <property type="entry name" value="Rv2949c-like"/>
    <property type="match status" value="1"/>
</dbReference>
<dbReference type="Gene3D" id="3.40.1410.10">
    <property type="entry name" value="Chorismate lyase-like"/>
    <property type="match status" value="1"/>
</dbReference>
<evidence type="ECO:0000313" key="2">
    <source>
        <dbReference type="Proteomes" id="UP000468766"/>
    </source>
</evidence>
<protein>
    <submittedName>
        <fullName evidence="1">DUF98 domain-containing protein</fullName>
    </submittedName>
</protein>
<dbReference type="Proteomes" id="UP000468766">
    <property type="component" value="Unassembled WGS sequence"/>
</dbReference>
<name>A0A6I0EQE8_9FIRM</name>
<sequence>MENKMTLLESRLKNLLLYSDGSTTRLLSLLTGREISVTLHYQENLPFEECRGFKNIINLFPSHFSFCAQPDYLLCRLTSLHHENTLLSENLVFGCTNFLSSTLLEGLEQGEIPLGYLLSHLEYRREWLWQGEKDSAELQNLFHPRSLPSKTYPVKHYLITRQGKPLFYICELFHLHQITEYFCNSDTFEQEGVDGIGSKKSC</sequence>
<reference evidence="1 2" key="1">
    <citation type="submission" date="2019-10" db="EMBL/GenBank/DDBJ databases">
        <title>Whole-genome sequence of the extremophile Heliorestis acidaminivorans DSM 24790.</title>
        <authorList>
            <person name="Kyndt J.A."/>
            <person name="Meyer T.E."/>
        </authorList>
    </citation>
    <scope>NUCLEOTIDE SEQUENCE [LARGE SCALE GENOMIC DNA]</scope>
    <source>
        <strain evidence="1 2">DSM 24790</strain>
    </source>
</reference>
<keyword evidence="2" id="KW-1185">Reference proteome</keyword>
<dbReference type="AlphaFoldDB" id="A0A6I0EQE8"/>
<dbReference type="InterPro" id="IPR028978">
    <property type="entry name" value="Chorismate_lyase_/UTRA_dom_sf"/>
</dbReference>
<dbReference type="OrthoDB" id="2589659at2"/>
<evidence type="ECO:0000313" key="1">
    <source>
        <dbReference type="EMBL" id="KAB2951560.1"/>
    </source>
</evidence>
<dbReference type="EMBL" id="WBXO01000011">
    <property type="protein sequence ID" value="KAB2951560.1"/>
    <property type="molecule type" value="Genomic_DNA"/>
</dbReference>
<comment type="caution">
    <text evidence="1">The sequence shown here is derived from an EMBL/GenBank/DDBJ whole genome shotgun (WGS) entry which is preliminary data.</text>
</comment>
<proteinExistence type="predicted"/>
<organism evidence="1 2">
    <name type="scientific">Heliorestis acidaminivorans</name>
    <dbReference type="NCBI Taxonomy" id="553427"/>
    <lineage>
        <taxon>Bacteria</taxon>
        <taxon>Bacillati</taxon>
        <taxon>Bacillota</taxon>
        <taxon>Clostridia</taxon>
        <taxon>Eubacteriales</taxon>
        <taxon>Heliobacteriaceae</taxon>
        <taxon>Heliorestis</taxon>
    </lineage>
</organism>
<dbReference type="InterPro" id="IPR002800">
    <property type="entry name" value="Rv2949c-like"/>
</dbReference>
<dbReference type="SUPFAM" id="SSF64288">
    <property type="entry name" value="Chorismate lyase-like"/>
    <property type="match status" value="1"/>
</dbReference>
<accession>A0A6I0EQE8</accession>
<gene>
    <name evidence="1" type="ORF">F9B85_12210</name>
</gene>